<evidence type="ECO:0000256" key="2">
    <source>
        <dbReference type="SAM" id="MobiDB-lite"/>
    </source>
</evidence>
<dbReference type="GO" id="GO:0046872">
    <property type="term" value="F:metal ion binding"/>
    <property type="evidence" value="ECO:0007669"/>
    <property type="project" value="UniProtKB-KW"/>
</dbReference>
<evidence type="ECO:0000256" key="1">
    <source>
        <dbReference type="ARBA" id="ARBA00022723"/>
    </source>
</evidence>
<dbReference type="OrthoDB" id="952271at2759"/>
<dbReference type="EMBL" id="KK103529">
    <property type="protein sequence ID" value="KIY95394.1"/>
    <property type="molecule type" value="Genomic_DNA"/>
</dbReference>
<evidence type="ECO:0000259" key="3">
    <source>
        <dbReference type="Pfam" id="PF22456"/>
    </source>
</evidence>
<evidence type="ECO:0000313" key="5">
    <source>
        <dbReference type="Proteomes" id="UP000054498"/>
    </source>
</evidence>
<gene>
    <name evidence="4" type="ORF">MNEG_12567</name>
</gene>
<keyword evidence="1" id="KW-0479">Metal-binding</keyword>
<dbReference type="GeneID" id="25729942"/>
<dbReference type="EC" id="3.4.24.56" evidence="4"/>
<protein>
    <submittedName>
        <fullName evidence="4">Insulysin</fullName>
        <ecNumber evidence="4">3.4.24.56</ecNumber>
    </submittedName>
</protein>
<name>A0A0D2LUV3_9CHLO</name>
<keyword evidence="5" id="KW-1185">Reference proteome</keyword>
<dbReference type="GO" id="GO:0051603">
    <property type="term" value="P:proteolysis involved in protein catabolic process"/>
    <property type="evidence" value="ECO:0007669"/>
    <property type="project" value="TreeGrafter"/>
</dbReference>
<sequence length="224" mass="23506">MFLSQELGVHGIAFSDKHSAAHLAARSEAFVRQLLARLEDIPESEFASGVEELAKAKLEKPKRLGELAQRWWGEVYRGSLRFDRQEAEVAELRRLTRADLAAFARRVLAPGPGRRKLAVLVRGGAERRQGQQPEEGDAAAAPAETAAAGPELRKGSAGAAARAAAAAAALGEGERLAVVWDASAFKRGCELHAAARLAAAAARDADAAAPEGDAAPAADMAGEE</sequence>
<dbReference type="Proteomes" id="UP000054498">
    <property type="component" value="Unassembled WGS sequence"/>
</dbReference>
<organism evidence="4 5">
    <name type="scientific">Monoraphidium neglectum</name>
    <dbReference type="NCBI Taxonomy" id="145388"/>
    <lineage>
        <taxon>Eukaryota</taxon>
        <taxon>Viridiplantae</taxon>
        <taxon>Chlorophyta</taxon>
        <taxon>core chlorophytes</taxon>
        <taxon>Chlorophyceae</taxon>
        <taxon>CS clade</taxon>
        <taxon>Sphaeropleales</taxon>
        <taxon>Selenastraceae</taxon>
        <taxon>Monoraphidium</taxon>
    </lineage>
</organism>
<dbReference type="GO" id="GO:0005829">
    <property type="term" value="C:cytosol"/>
    <property type="evidence" value="ECO:0007669"/>
    <property type="project" value="TreeGrafter"/>
</dbReference>
<feature type="region of interest" description="Disordered" evidence="2">
    <location>
        <begin position="200"/>
        <end position="224"/>
    </location>
</feature>
<dbReference type="InterPro" id="IPR054734">
    <property type="entry name" value="PqqF-like_C_4"/>
</dbReference>
<dbReference type="InterPro" id="IPR050626">
    <property type="entry name" value="Peptidase_M16"/>
</dbReference>
<dbReference type="Pfam" id="PF22456">
    <property type="entry name" value="PqqF-like_C_4"/>
    <property type="match status" value="1"/>
</dbReference>
<feature type="domain" description="Coenzyme PQQ synthesis protein F-like C-terminal lobe" evidence="3">
    <location>
        <begin position="15"/>
        <end position="72"/>
    </location>
</feature>
<accession>A0A0D2LUV3</accession>
<evidence type="ECO:0000313" key="4">
    <source>
        <dbReference type="EMBL" id="KIY95394.1"/>
    </source>
</evidence>
<feature type="region of interest" description="Disordered" evidence="2">
    <location>
        <begin position="123"/>
        <end position="152"/>
    </location>
</feature>
<dbReference type="Gene3D" id="3.30.830.10">
    <property type="entry name" value="Metalloenzyme, LuxS/M16 peptidase-like"/>
    <property type="match status" value="1"/>
</dbReference>
<dbReference type="AlphaFoldDB" id="A0A0D2LUV3"/>
<dbReference type="GO" id="GO:0004222">
    <property type="term" value="F:metalloendopeptidase activity"/>
    <property type="evidence" value="ECO:0007669"/>
    <property type="project" value="UniProtKB-EC"/>
</dbReference>
<dbReference type="SUPFAM" id="SSF63411">
    <property type="entry name" value="LuxS/MPP-like metallohydrolase"/>
    <property type="match status" value="1"/>
</dbReference>
<dbReference type="KEGG" id="mng:MNEG_12567"/>
<dbReference type="GO" id="GO:0043171">
    <property type="term" value="P:peptide catabolic process"/>
    <property type="evidence" value="ECO:0007669"/>
    <property type="project" value="TreeGrafter"/>
</dbReference>
<dbReference type="PANTHER" id="PTHR43690:SF18">
    <property type="entry name" value="INSULIN-DEGRADING ENZYME-RELATED"/>
    <property type="match status" value="1"/>
</dbReference>
<dbReference type="RefSeq" id="XP_013894414.1">
    <property type="nucleotide sequence ID" value="XM_014038960.1"/>
</dbReference>
<dbReference type="GO" id="GO:0005739">
    <property type="term" value="C:mitochondrion"/>
    <property type="evidence" value="ECO:0007669"/>
    <property type="project" value="TreeGrafter"/>
</dbReference>
<dbReference type="STRING" id="145388.A0A0D2LUV3"/>
<dbReference type="PANTHER" id="PTHR43690">
    <property type="entry name" value="NARDILYSIN"/>
    <property type="match status" value="1"/>
</dbReference>
<keyword evidence="4" id="KW-0378">Hydrolase</keyword>
<feature type="compositionally biased region" description="Low complexity" evidence="2">
    <location>
        <begin position="130"/>
        <end position="150"/>
    </location>
</feature>
<reference evidence="4 5" key="1">
    <citation type="journal article" date="2013" name="BMC Genomics">
        <title>Reconstruction of the lipid metabolism for the microalga Monoraphidium neglectum from its genome sequence reveals characteristics suitable for biofuel production.</title>
        <authorList>
            <person name="Bogen C."/>
            <person name="Al-Dilaimi A."/>
            <person name="Albersmeier A."/>
            <person name="Wichmann J."/>
            <person name="Grundmann M."/>
            <person name="Rupp O."/>
            <person name="Lauersen K.J."/>
            <person name="Blifernez-Klassen O."/>
            <person name="Kalinowski J."/>
            <person name="Goesmann A."/>
            <person name="Mussgnug J.H."/>
            <person name="Kruse O."/>
        </authorList>
    </citation>
    <scope>NUCLEOTIDE SEQUENCE [LARGE SCALE GENOMIC DNA]</scope>
    <source>
        <strain evidence="4 5">SAG 48.87</strain>
    </source>
</reference>
<proteinExistence type="predicted"/>
<dbReference type="InterPro" id="IPR011249">
    <property type="entry name" value="Metalloenz_LuxS/M16"/>
</dbReference>